<dbReference type="InterPro" id="IPR006612">
    <property type="entry name" value="THAP_Znf"/>
</dbReference>
<dbReference type="PROSITE" id="PS50950">
    <property type="entry name" value="ZF_THAP"/>
    <property type="match status" value="1"/>
</dbReference>
<evidence type="ECO:0000256" key="3">
    <source>
        <dbReference type="ARBA" id="ARBA00022833"/>
    </source>
</evidence>
<reference evidence="8" key="1">
    <citation type="submission" date="2021-05" db="EMBL/GenBank/DDBJ databases">
        <authorList>
            <person name="Alioto T."/>
            <person name="Alioto T."/>
            <person name="Gomez Garrido J."/>
        </authorList>
    </citation>
    <scope>NUCLEOTIDE SEQUENCE</scope>
</reference>
<dbReference type="SMART" id="SM00980">
    <property type="entry name" value="THAP"/>
    <property type="match status" value="1"/>
</dbReference>
<feature type="domain" description="THAP-type" evidence="7">
    <location>
        <begin position="1"/>
        <end position="92"/>
    </location>
</feature>
<sequence length="330" mass="37886">MSYCRVSTCYNRKDNKKDKDSVRFFAFPRDPTLCEQWVEFCCCAQTAETFYTGGVFALKSSYLICGDHFEAGAFLSPPARSLLVPGAVPRLKPGRTLPTAPLEPAEFGFVEEEAVEVVVVKQEDEEVGTPEPTEIVRVLEVVDEEEVVVKEEIQQEAEEEQMQVLEATQFPDEVLVEMLDPEEIKEEMLPEFEEVEPVMMEELPSNECEIIELEDEVEVIKRPQHQSDCIFATGKLSNFEERYKRQIRQNKNTESQIKLEKLSYSQMAEKCRKANDLLAAKIRKKQQLQRKLKEYKRIGPEALLRSMESFNAKSCNEGSDSSVDEANAWW</sequence>
<dbReference type="Pfam" id="PF05485">
    <property type="entry name" value="THAP"/>
    <property type="match status" value="1"/>
</dbReference>
<name>A0A8D8AA67_CULPI</name>
<proteinExistence type="predicted"/>
<evidence type="ECO:0000256" key="4">
    <source>
        <dbReference type="ARBA" id="ARBA00023125"/>
    </source>
</evidence>
<organism evidence="8">
    <name type="scientific">Culex pipiens</name>
    <name type="common">House mosquito</name>
    <dbReference type="NCBI Taxonomy" id="7175"/>
    <lineage>
        <taxon>Eukaryota</taxon>
        <taxon>Metazoa</taxon>
        <taxon>Ecdysozoa</taxon>
        <taxon>Arthropoda</taxon>
        <taxon>Hexapoda</taxon>
        <taxon>Insecta</taxon>
        <taxon>Pterygota</taxon>
        <taxon>Neoptera</taxon>
        <taxon>Endopterygota</taxon>
        <taxon>Diptera</taxon>
        <taxon>Nematocera</taxon>
        <taxon>Culicoidea</taxon>
        <taxon>Culicidae</taxon>
        <taxon>Culicinae</taxon>
        <taxon>Culicini</taxon>
        <taxon>Culex</taxon>
        <taxon>Culex</taxon>
    </lineage>
</organism>
<keyword evidence="2 5" id="KW-0863">Zinc-finger</keyword>
<dbReference type="PANTHER" id="PTHR46600">
    <property type="entry name" value="THAP DOMAIN-CONTAINING"/>
    <property type="match status" value="1"/>
</dbReference>
<evidence type="ECO:0000256" key="6">
    <source>
        <dbReference type="SAM" id="Coils"/>
    </source>
</evidence>
<dbReference type="SMART" id="SM00692">
    <property type="entry name" value="DM3"/>
    <property type="match status" value="1"/>
</dbReference>
<keyword evidence="4 5" id="KW-0238">DNA-binding</keyword>
<keyword evidence="1" id="KW-0479">Metal-binding</keyword>
<protein>
    <submittedName>
        <fullName evidence="8">(northern house mosquito) hypothetical protein</fullName>
    </submittedName>
</protein>
<evidence type="ECO:0000259" key="7">
    <source>
        <dbReference type="PROSITE" id="PS50950"/>
    </source>
</evidence>
<dbReference type="GO" id="GO:0008270">
    <property type="term" value="F:zinc ion binding"/>
    <property type="evidence" value="ECO:0007669"/>
    <property type="project" value="UniProtKB-KW"/>
</dbReference>
<evidence type="ECO:0000256" key="5">
    <source>
        <dbReference type="PROSITE-ProRule" id="PRU00309"/>
    </source>
</evidence>
<dbReference type="AlphaFoldDB" id="A0A8D8AA67"/>
<feature type="coiled-coil region" evidence="6">
    <location>
        <begin position="236"/>
        <end position="298"/>
    </location>
</feature>
<evidence type="ECO:0000313" key="8">
    <source>
        <dbReference type="EMBL" id="CAG6452149.1"/>
    </source>
</evidence>
<accession>A0A8D8AA67</accession>
<keyword evidence="6" id="KW-0175">Coiled coil</keyword>
<dbReference type="GO" id="GO:0043565">
    <property type="term" value="F:sequence-specific DNA binding"/>
    <property type="evidence" value="ECO:0007669"/>
    <property type="project" value="InterPro"/>
</dbReference>
<evidence type="ECO:0000256" key="1">
    <source>
        <dbReference type="ARBA" id="ARBA00022723"/>
    </source>
</evidence>
<dbReference type="SUPFAM" id="SSF57716">
    <property type="entry name" value="Glucocorticoid receptor-like (DNA-binding domain)"/>
    <property type="match status" value="1"/>
</dbReference>
<evidence type="ECO:0000256" key="2">
    <source>
        <dbReference type="ARBA" id="ARBA00022771"/>
    </source>
</evidence>
<dbReference type="PANTHER" id="PTHR46600:SF11">
    <property type="entry name" value="THAP DOMAIN-CONTAINING PROTEIN 10"/>
    <property type="match status" value="1"/>
</dbReference>
<dbReference type="InterPro" id="IPR026516">
    <property type="entry name" value="THAP1/10"/>
</dbReference>
<dbReference type="EMBL" id="HBUE01020159">
    <property type="protein sequence ID" value="CAG6452149.1"/>
    <property type="molecule type" value="Transcribed_RNA"/>
</dbReference>
<keyword evidence="3" id="KW-0862">Zinc</keyword>